<comment type="subcellular location">
    <subcellularLocation>
        <location evidence="1">Cell membrane</location>
        <topology evidence="1">Multi-pass membrane protein</topology>
    </subcellularLocation>
</comment>
<evidence type="ECO:0000313" key="12">
    <source>
        <dbReference type="Proteomes" id="UP000186878"/>
    </source>
</evidence>
<dbReference type="PANTHER" id="PTHR32234:SF0">
    <property type="entry name" value="THIOL:DISULFIDE INTERCHANGE PROTEIN DSBD"/>
    <property type="match status" value="1"/>
</dbReference>
<organism evidence="11 12">
    <name type="scientific">Salinicola socius</name>
    <dbReference type="NCBI Taxonomy" id="404433"/>
    <lineage>
        <taxon>Bacteria</taxon>
        <taxon>Pseudomonadati</taxon>
        <taxon>Pseudomonadota</taxon>
        <taxon>Gammaproteobacteria</taxon>
        <taxon>Oceanospirillales</taxon>
        <taxon>Halomonadaceae</taxon>
        <taxon>Salinicola</taxon>
    </lineage>
</organism>
<dbReference type="EMBL" id="MSDO01000017">
    <property type="protein sequence ID" value="OLO03857.1"/>
    <property type="molecule type" value="Genomic_DNA"/>
</dbReference>
<evidence type="ECO:0000256" key="1">
    <source>
        <dbReference type="ARBA" id="ARBA00004651"/>
    </source>
</evidence>
<dbReference type="GO" id="GO:0005886">
    <property type="term" value="C:plasma membrane"/>
    <property type="evidence" value="ECO:0007669"/>
    <property type="project" value="UniProtKB-SubCell"/>
</dbReference>
<dbReference type="SUPFAM" id="SSF52833">
    <property type="entry name" value="Thioredoxin-like"/>
    <property type="match status" value="1"/>
</dbReference>
<feature type="region of interest" description="Disordered" evidence="7">
    <location>
        <begin position="157"/>
        <end position="199"/>
    </location>
</feature>
<evidence type="ECO:0000313" key="11">
    <source>
        <dbReference type="EMBL" id="OLO03857.1"/>
    </source>
</evidence>
<gene>
    <name evidence="11" type="ORF">BTW07_11205</name>
</gene>
<comment type="caution">
    <text evidence="11">The sequence shown here is derived from an EMBL/GenBank/DDBJ whole genome shotgun (WGS) entry which is preliminary data.</text>
</comment>
<evidence type="ECO:0000256" key="6">
    <source>
        <dbReference type="ARBA" id="ARBA00023136"/>
    </source>
</evidence>
<dbReference type="NCBIfam" id="NF001419">
    <property type="entry name" value="PRK00293.1"/>
    <property type="match status" value="1"/>
</dbReference>
<feature type="transmembrane region" description="Helical" evidence="8">
    <location>
        <begin position="461"/>
        <end position="479"/>
    </location>
</feature>
<dbReference type="AlphaFoldDB" id="A0A1Q8SR08"/>
<dbReference type="Proteomes" id="UP000186878">
    <property type="component" value="Unassembled WGS sequence"/>
</dbReference>
<proteinExistence type="predicted"/>
<feature type="transmembrane region" description="Helical" evidence="8">
    <location>
        <begin position="283"/>
        <end position="309"/>
    </location>
</feature>
<keyword evidence="12" id="KW-1185">Reference proteome</keyword>
<dbReference type="Pfam" id="PF02683">
    <property type="entry name" value="DsbD_TM"/>
    <property type="match status" value="1"/>
</dbReference>
<dbReference type="PANTHER" id="PTHR32234">
    <property type="entry name" value="THIOL:DISULFIDE INTERCHANGE PROTEIN DSBD"/>
    <property type="match status" value="1"/>
</dbReference>
<reference evidence="11 12" key="1">
    <citation type="submission" date="2016-12" db="EMBL/GenBank/DDBJ databases">
        <title>Draft genome sequences of strains Salinicola socius SMB35, Salinicola sp. MH3R3-1 and Chromohalobacter sp. SMB17 from the Verkhnekamsk potash mining region of Russia.</title>
        <authorList>
            <person name="Mavrodi D.V."/>
            <person name="Olsson B.E."/>
            <person name="Korsakova E.S."/>
            <person name="Pyankova A."/>
            <person name="Mavrodi O.V."/>
            <person name="Plotnikova E.G."/>
        </authorList>
    </citation>
    <scope>NUCLEOTIDE SEQUENCE [LARGE SCALE GENOMIC DNA]</scope>
    <source>
        <strain evidence="11 12">SMB35</strain>
    </source>
</reference>
<dbReference type="InterPro" id="IPR036929">
    <property type="entry name" value="DsbDN_sf"/>
</dbReference>
<dbReference type="GO" id="GO:0045454">
    <property type="term" value="P:cell redox homeostasis"/>
    <property type="evidence" value="ECO:0007669"/>
    <property type="project" value="TreeGrafter"/>
</dbReference>
<keyword evidence="5 8" id="KW-1133">Transmembrane helix</keyword>
<evidence type="ECO:0000256" key="5">
    <source>
        <dbReference type="ARBA" id="ARBA00022989"/>
    </source>
</evidence>
<accession>A0A1Q8SR08</accession>
<evidence type="ECO:0000256" key="8">
    <source>
        <dbReference type="SAM" id="Phobius"/>
    </source>
</evidence>
<dbReference type="PROSITE" id="PS51352">
    <property type="entry name" value="THIOREDOXIN_2"/>
    <property type="match status" value="1"/>
</dbReference>
<feature type="domain" description="Thioredoxin" evidence="10">
    <location>
        <begin position="540"/>
        <end position="683"/>
    </location>
</feature>
<evidence type="ECO:0000256" key="4">
    <source>
        <dbReference type="ARBA" id="ARBA00022748"/>
    </source>
</evidence>
<keyword evidence="2" id="KW-1003">Cell membrane</keyword>
<evidence type="ECO:0000256" key="7">
    <source>
        <dbReference type="SAM" id="MobiDB-lite"/>
    </source>
</evidence>
<name>A0A1Q8SR08_9GAMM</name>
<evidence type="ECO:0000256" key="9">
    <source>
        <dbReference type="SAM" id="SignalP"/>
    </source>
</evidence>
<keyword evidence="6 8" id="KW-0472">Membrane</keyword>
<feature type="chain" id="PRO_5012299619" description="Thioredoxin domain-containing protein" evidence="9">
    <location>
        <begin position="17"/>
        <end position="689"/>
    </location>
</feature>
<dbReference type="Gene3D" id="3.40.30.10">
    <property type="entry name" value="Glutaredoxin"/>
    <property type="match status" value="1"/>
</dbReference>
<dbReference type="OrthoDB" id="9811036at2"/>
<dbReference type="Pfam" id="PF11412">
    <property type="entry name" value="DsbD_N"/>
    <property type="match status" value="1"/>
</dbReference>
<dbReference type="InterPro" id="IPR003834">
    <property type="entry name" value="Cyt_c_assmbl_TM_dom"/>
</dbReference>
<dbReference type="GO" id="GO:0017004">
    <property type="term" value="P:cytochrome complex assembly"/>
    <property type="evidence" value="ECO:0007669"/>
    <property type="project" value="UniProtKB-KW"/>
</dbReference>
<feature type="transmembrane region" description="Helical" evidence="8">
    <location>
        <begin position="434"/>
        <end position="455"/>
    </location>
</feature>
<protein>
    <recommendedName>
        <fullName evidence="10">Thioredoxin domain-containing protein</fullName>
    </recommendedName>
</protein>
<feature type="transmembrane region" description="Helical" evidence="8">
    <location>
        <begin position="366"/>
        <end position="394"/>
    </location>
</feature>
<feature type="transmembrane region" description="Helical" evidence="8">
    <location>
        <begin position="321"/>
        <end position="345"/>
    </location>
</feature>
<feature type="transmembrane region" description="Helical" evidence="8">
    <location>
        <begin position="520"/>
        <end position="541"/>
    </location>
</feature>
<dbReference type="InterPro" id="IPR028250">
    <property type="entry name" value="DsbDN"/>
</dbReference>
<feature type="signal peptide" evidence="9">
    <location>
        <begin position="1"/>
        <end position="16"/>
    </location>
</feature>
<dbReference type="SUPFAM" id="SSF74863">
    <property type="entry name" value="Thiol:disulfide interchange protein DsbD, N-terminal domain (DsbD-alpha)"/>
    <property type="match status" value="1"/>
</dbReference>
<dbReference type="GO" id="GO:0015035">
    <property type="term" value="F:protein-disulfide reductase activity"/>
    <property type="evidence" value="ECO:0007669"/>
    <property type="project" value="TreeGrafter"/>
</dbReference>
<evidence type="ECO:0000259" key="10">
    <source>
        <dbReference type="PROSITE" id="PS51352"/>
    </source>
</evidence>
<keyword evidence="9" id="KW-0732">Signal</keyword>
<dbReference type="InterPro" id="IPR036249">
    <property type="entry name" value="Thioredoxin-like_sf"/>
</dbReference>
<dbReference type="InterPro" id="IPR035671">
    <property type="entry name" value="DsbD_gamma"/>
</dbReference>
<dbReference type="InterPro" id="IPR013766">
    <property type="entry name" value="Thioredoxin_domain"/>
</dbReference>
<dbReference type="Gene3D" id="2.60.40.1250">
    <property type="entry name" value="Thiol:disulfide interchange protein DsbD, N-terminal domain"/>
    <property type="match status" value="1"/>
</dbReference>
<evidence type="ECO:0000256" key="2">
    <source>
        <dbReference type="ARBA" id="ARBA00022475"/>
    </source>
</evidence>
<dbReference type="STRING" id="404433.BTW07_11205"/>
<evidence type="ECO:0000256" key="3">
    <source>
        <dbReference type="ARBA" id="ARBA00022692"/>
    </source>
</evidence>
<keyword evidence="3 8" id="KW-0812">Transmembrane</keyword>
<keyword evidence="4" id="KW-0201">Cytochrome c-type biogenesis</keyword>
<feature type="transmembrane region" description="Helical" evidence="8">
    <location>
        <begin position="400"/>
        <end position="422"/>
    </location>
</feature>
<dbReference type="CDD" id="cd02953">
    <property type="entry name" value="DsbDgamma"/>
    <property type="match status" value="1"/>
</dbReference>
<sequence>MAIGCCLLAVLSQAQAQDIFSSSNQDSAFSTSVDNEFLPVDRAFHAYAWHDDERVYVGMRSKPGYYLYRHRFGLESRQPGIAFGALQIPPGEFKQDPYLGDVHVFHDQVEISAPLPDGADFDPKTSIPVTLSFQGCAVAGLCYPPEHWALTARAGPPPAAYTDASDDAEASPIVSSVPGVEDNRDPFSASDADKPLSNAVATDDTSLAPASKPMPPVAEAAPPFAADADRRFHSRLGEGIGLGTLGLFLLAGLGLTFTPCVLPMLPILTSIIVGQNARHGRALVLSASYVAGMAVTFTLLGTLMGVFGASLNLQARLQSGWVLVPFALLFVLFAMAMFGAFDLRLPGGLSQRVNAWQDRLRRSGPSGLAVAGALSVLVVSPCVSAPLAGALVFISSTGDMLGGALALLSLGLGMGIPLIVVGTFGGQWLPRTGAWMNGVKAVFGVMLLGVAIWLIERLLPAPAALLLWGALTLGCALALGPLRSVSAPDTAFRSSSAPDAALRSTSAPAALERKPRGWQLLRQTGGWVLLVWGAAMIWGAAQGSSNPLQPLARPSAGVTSEASGLTFQTVTRLDQLEAALASARAAGRPAMVDVSADWCISCKIMERTVFPEPAVAERLTDFTLIRADVTQDAATSRELLEHFGLFGPPGLLFFNDGKELKRARIQGEVDSQALIEHLEKVQRLIRGSS</sequence>
<dbReference type="Pfam" id="PF13899">
    <property type="entry name" value="Thioredoxin_7"/>
    <property type="match status" value="1"/>
</dbReference>
<feature type="transmembrane region" description="Helical" evidence="8">
    <location>
        <begin position="240"/>
        <end position="262"/>
    </location>
</feature>